<proteinExistence type="predicted"/>
<accession>A0A1I6NXH2</accession>
<dbReference type="AlphaFoldDB" id="A0A1I6NXH2"/>
<evidence type="ECO:0000313" key="2">
    <source>
        <dbReference type="EMBL" id="SFS32614.1"/>
    </source>
</evidence>
<keyword evidence="1" id="KW-0812">Transmembrane</keyword>
<dbReference type="Proteomes" id="UP000199392">
    <property type="component" value="Unassembled WGS sequence"/>
</dbReference>
<feature type="transmembrane region" description="Helical" evidence="1">
    <location>
        <begin position="115"/>
        <end position="134"/>
    </location>
</feature>
<dbReference type="EMBL" id="FOZW01000001">
    <property type="protein sequence ID" value="SFS32614.1"/>
    <property type="molecule type" value="Genomic_DNA"/>
</dbReference>
<feature type="transmembrane region" description="Helical" evidence="1">
    <location>
        <begin position="47"/>
        <end position="68"/>
    </location>
</feature>
<feature type="transmembrane region" description="Helical" evidence="1">
    <location>
        <begin position="12"/>
        <end position="35"/>
    </location>
</feature>
<reference evidence="3" key="1">
    <citation type="submission" date="2016-10" db="EMBL/GenBank/DDBJ databases">
        <authorList>
            <person name="Varghese N."/>
            <person name="Submissions S."/>
        </authorList>
    </citation>
    <scope>NUCLEOTIDE SEQUENCE [LARGE SCALE GENOMIC DNA]</scope>
    <source>
        <strain evidence="3">DSM 26894</strain>
    </source>
</reference>
<keyword evidence="1" id="KW-0472">Membrane</keyword>
<name>A0A1I6NXH2_9RHOB</name>
<keyword evidence="1" id="KW-1133">Transmembrane helix</keyword>
<organism evidence="2 3">
    <name type="scientific">Alloyangia pacifica</name>
    <dbReference type="NCBI Taxonomy" id="311180"/>
    <lineage>
        <taxon>Bacteria</taxon>
        <taxon>Pseudomonadati</taxon>
        <taxon>Pseudomonadota</taxon>
        <taxon>Alphaproteobacteria</taxon>
        <taxon>Rhodobacterales</taxon>
        <taxon>Roseobacteraceae</taxon>
        <taxon>Alloyangia</taxon>
    </lineage>
</organism>
<dbReference type="RefSeq" id="WP_092426517.1">
    <property type="nucleotide sequence ID" value="NZ_FNCL01000008.1"/>
</dbReference>
<sequence length="213" mass="22294">MGNFRAELLHRRVPIILTLGALCFVGCVLSGWFFGLELLVRGSADRAAMVPSTAISVALLFSGAAFYLRPDRMRGAVITCAGLAAAVALTNSIVIPLHGTGLDVFVETRAPTDRMSPGTITGLLIAAFGLASLCSARLRGFEAPMLTAVTGLTGILSVIVVHDFHLGAPLALPFVEAMSIYTALSLLTFYVVLLLIALAPSHAPRASMLSLGD</sequence>
<keyword evidence="3" id="KW-1185">Reference proteome</keyword>
<evidence type="ECO:0000313" key="3">
    <source>
        <dbReference type="Proteomes" id="UP000199392"/>
    </source>
</evidence>
<evidence type="ECO:0000256" key="1">
    <source>
        <dbReference type="SAM" id="Phobius"/>
    </source>
</evidence>
<dbReference type="OrthoDB" id="7875446at2"/>
<protein>
    <submittedName>
        <fullName evidence="2">Uncharacterized protein</fullName>
    </submittedName>
</protein>
<feature type="transmembrane region" description="Helical" evidence="1">
    <location>
        <begin position="178"/>
        <end position="199"/>
    </location>
</feature>
<feature type="transmembrane region" description="Helical" evidence="1">
    <location>
        <begin position="146"/>
        <end position="166"/>
    </location>
</feature>
<gene>
    <name evidence="2" type="ORF">SAMN04488050_101165</name>
</gene>
<feature type="transmembrane region" description="Helical" evidence="1">
    <location>
        <begin position="75"/>
        <end position="95"/>
    </location>
</feature>